<gene>
    <name evidence="8" type="ORF">M9Y10_025927</name>
</gene>
<dbReference type="Gene3D" id="3.30.200.20">
    <property type="entry name" value="Phosphorylase Kinase, domain 1"/>
    <property type="match status" value="1"/>
</dbReference>
<dbReference type="PROSITE" id="PS50297">
    <property type="entry name" value="ANK_REP_REGION"/>
    <property type="match status" value="2"/>
</dbReference>
<evidence type="ECO:0000313" key="9">
    <source>
        <dbReference type="Proteomes" id="UP001470230"/>
    </source>
</evidence>
<dbReference type="InterPro" id="IPR011009">
    <property type="entry name" value="Kinase-like_dom_sf"/>
</dbReference>
<feature type="compositionally biased region" description="Low complexity" evidence="6">
    <location>
        <begin position="10"/>
        <end position="31"/>
    </location>
</feature>
<dbReference type="PANTHER" id="PTHR23257">
    <property type="entry name" value="SERINE-THREONINE PROTEIN KINASE"/>
    <property type="match status" value="1"/>
</dbReference>
<keyword evidence="1" id="KW-0418">Kinase</keyword>
<comment type="caution">
    <text evidence="8">The sequence shown here is derived from an EMBL/GenBank/DDBJ whole genome shotgun (WGS) entry which is preliminary data.</text>
</comment>
<feature type="repeat" description="ANK" evidence="4">
    <location>
        <begin position="610"/>
        <end position="632"/>
    </location>
</feature>
<evidence type="ECO:0000256" key="3">
    <source>
        <dbReference type="ARBA" id="ARBA00022840"/>
    </source>
</evidence>
<keyword evidence="1" id="KW-0723">Serine/threonine-protein kinase</keyword>
<evidence type="ECO:0000256" key="6">
    <source>
        <dbReference type="SAM" id="MobiDB-lite"/>
    </source>
</evidence>
<dbReference type="SMART" id="SM00248">
    <property type="entry name" value="ANK"/>
    <property type="match status" value="4"/>
</dbReference>
<sequence length="672" mass="76165">MSRDNPYYRQNYGMNQYPPNYQQNPPQQPSQYMSNPQMYNMNPTYISSSQQQGISKQHIIPPCQVSNMPINPNYQNNASYPNNPNYPVPPPLPQQIPNQMGNWGTPQVQQIQQPLQYSNAVPLPNHNPMPMSPTNNMPKRMTPPSPQQFFEPPPTVVHSNKNELSQMEKYKDYIVNLSDYKIENILGSGSFGNVYKAQNIYTGWSVAIKELNTTNLPQKQLEFFKREVMILIQCNNPFLLDFVGFSADSKLSIVTNYMRQGSLWDILRKYPESISPTQKTNIAIGIAHGMRYLHSKGIIHRDLKSPNILLDNRLFPYISDFGLGRIIEKATEGLPPMTSCAGTPNWMAPEQISTENYGFAVDVYAFGMILYELATCLCPFDGLKSHEIFNFVSNGGRPKLPQNLNGTPLEDLIIKCWDQDPNQRPNFDQIYNMFYMRNVDFPGTSDSGVNLMLHYIHRHETTINVHMRSNIINQIISLRNDKSNKSSDSKLKIDSNSASVSKPTSQILMMCANTGNIEDFFYYFLAYVDSDVNCRDQTPGNMNRTPLHCAAYNGHLAMVEFLTLIDGINVNLVDDSQDTPLSISVQLKQKNVAQILINCSGVDPNIANKYGATPLHYAVVMQEPDIVRILLSSPKIDIKKKDFNGHTALDMAEQKGGQEIIKMLRDAMNNNK</sequence>
<evidence type="ECO:0000313" key="8">
    <source>
        <dbReference type="EMBL" id="KAK8842348.1"/>
    </source>
</evidence>
<dbReference type="Proteomes" id="UP001470230">
    <property type="component" value="Unassembled WGS sequence"/>
</dbReference>
<dbReference type="InterPro" id="IPR036770">
    <property type="entry name" value="Ankyrin_rpt-contain_sf"/>
</dbReference>
<dbReference type="SUPFAM" id="SSF56112">
    <property type="entry name" value="Protein kinase-like (PK-like)"/>
    <property type="match status" value="1"/>
</dbReference>
<feature type="domain" description="Protein kinase" evidence="7">
    <location>
        <begin position="180"/>
        <end position="436"/>
    </location>
</feature>
<dbReference type="PROSITE" id="PS50011">
    <property type="entry name" value="PROTEIN_KINASE_DOM"/>
    <property type="match status" value="1"/>
</dbReference>
<reference evidence="8 9" key="1">
    <citation type="submission" date="2024-04" db="EMBL/GenBank/DDBJ databases">
        <title>Tritrichomonas musculus Genome.</title>
        <authorList>
            <person name="Alves-Ferreira E."/>
            <person name="Grigg M."/>
            <person name="Lorenzi H."/>
            <person name="Galac M."/>
        </authorList>
    </citation>
    <scope>NUCLEOTIDE SEQUENCE [LARGE SCALE GENOMIC DNA]</scope>
    <source>
        <strain evidence="8 9">EAF2021</strain>
    </source>
</reference>
<dbReference type="Pfam" id="PF00023">
    <property type="entry name" value="Ank"/>
    <property type="match status" value="1"/>
</dbReference>
<dbReference type="Gene3D" id="1.25.40.20">
    <property type="entry name" value="Ankyrin repeat-containing domain"/>
    <property type="match status" value="2"/>
</dbReference>
<proteinExistence type="predicted"/>
<dbReference type="InterPro" id="IPR008271">
    <property type="entry name" value="Ser/Thr_kinase_AS"/>
</dbReference>
<dbReference type="SMART" id="SM00220">
    <property type="entry name" value="S_TKc"/>
    <property type="match status" value="1"/>
</dbReference>
<evidence type="ECO:0000256" key="1">
    <source>
        <dbReference type="ARBA" id="ARBA00022527"/>
    </source>
</evidence>
<name>A0ABR2H7Z7_9EUKA</name>
<evidence type="ECO:0000259" key="7">
    <source>
        <dbReference type="PROSITE" id="PS50011"/>
    </source>
</evidence>
<feature type="region of interest" description="Disordered" evidence="6">
    <location>
        <begin position="1"/>
        <end position="31"/>
    </location>
</feature>
<dbReference type="InterPro" id="IPR050167">
    <property type="entry name" value="Ser_Thr_protein_kinase"/>
</dbReference>
<dbReference type="Pfam" id="PF07714">
    <property type="entry name" value="PK_Tyr_Ser-Thr"/>
    <property type="match status" value="1"/>
</dbReference>
<dbReference type="PRINTS" id="PR00109">
    <property type="entry name" value="TYRKINASE"/>
</dbReference>
<keyword evidence="9" id="KW-1185">Reference proteome</keyword>
<dbReference type="Gene3D" id="1.10.510.10">
    <property type="entry name" value="Transferase(Phosphotransferase) domain 1"/>
    <property type="match status" value="1"/>
</dbReference>
<keyword evidence="4" id="KW-0040">ANK repeat</keyword>
<dbReference type="InterPro" id="IPR000719">
    <property type="entry name" value="Prot_kinase_dom"/>
</dbReference>
<feature type="repeat" description="ANK" evidence="4">
    <location>
        <begin position="542"/>
        <end position="575"/>
    </location>
</feature>
<dbReference type="Pfam" id="PF12796">
    <property type="entry name" value="Ank_2"/>
    <property type="match status" value="1"/>
</dbReference>
<dbReference type="PANTHER" id="PTHR23257:SF958">
    <property type="entry name" value="SERINE_THREONINE-PROTEIN KINASE WNK4"/>
    <property type="match status" value="1"/>
</dbReference>
<feature type="binding site" evidence="5">
    <location>
        <position position="209"/>
    </location>
    <ligand>
        <name>ATP</name>
        <dbReference type="ChEBI" id="CHEBI:30616"/>
    </ligand>
</feature>
<dbReference type="EMBL" id="JAPFFF010000038">
    <property type="protein sequence ID" value="KAK8842348.1"/>
    <property type="molecule type" value="Genomic_DNA"/>
</dbReference>
<dbReference type="CDD" id="cd13999">
    <property type="entry name" value="STKc_MAP3K-like"/>
    <property type="match status" value="1"/>
</dbReference>
<dbReference type="InterPro" id="IPR002110">
    <property type="entry name" value="Ankyrin_rpt"/>
</dbReference>
<accession>A0ABR2H7Z7</accession>
<protein>
    <recommendedName>
        <fullName evidence="7">Protein kinase domain-containing protein</fullName>
    </recommendedName>
</protein>
<organism evidence="8 9">
    <name type="scientific">Tritrichomonas musculus</name>
    <dbReference type="NCBI Taxonomy" id="1915356"/>
    <lineage>
        <taxon>Eukaryota</taxon>
        <taxon>Metamonada</taxon>
        <taxon>Parabasalia</taxon>
        <taxon>Tritrichomonadida</taxon>
        <taxon>Tritrichomonadidae</taxon>
        <taxon>Tritrichomonas</taxon>
    </lineage>
</organism>
<evidence type="ECO:0000256" key="2">
    <source>
        <dbReference type="ARBA" id="ARBA00022741"/>
    </source>
</evidence>
<keyword evidence="1" id="KW-0808">Transferase</keyword>
<keyword evidence="2 5" id="KW-0547">Nucleotide-binding</keyword>
<dbReference type="PROSITE" id="PS00107">
    <property type="entry name" value="PROTEIN_KINASE_ATP"/>
    <property type="match status" value="1"/>
</dbReference>
<dbReference type="PROSITE" id="PS50088">
    <property type="entry name" value="ANK_REPEAT"/>
    <property type="match status" value="2"/>
</dbReference>
<dbReference type="PROSITE" id="PS00108">
    <property type="entry name" value="PROTEIN_KINASE_ST"/>
    <property type="match status" value="1"/>
</dbReference>
<dbReference type="InterPro" id="IPR017441">
    <property type="entry name" value="Protein_kinase_ATP_BS"/>
</dbReference>
<dbReference type="SUPFAM" id="SSF48403">
    <property type="entry name" value="Ankyrin repeat"/>
    <property type="match status" value="1"/>
</dbReference>
<evidence type="ECO:0000256" key="5">
    <source>
        <dbReference type="PROSITE-ProRule" id="PRU10141"/>
    </source>
</evidence>
<dbReference type="InterPro" id="IPR001245">
    <property type="entry name" value="Ser-Thr/Tyr_kinase_cat_dom"/>
</dbReference>
<evidence type="ECO:0000256" key="4">
    <source>
        <dbReference type="PROSITE-ProRule" id="PRU00023"/>
    </source>
</evidence>
<keyword evidence="3 5" id="KW-0067">ATP-binding</keyword>